<protein>
    <recommendedName>
        <fullName evidence="3">NADH dehydrogenase [ubiquinone] 1 alpha subcomplex subunit 11</fullName>
    </recommendedName>
    <alternativeName>
        <fullName evidence="9">Complex I-B14.7</fullName>
    </alternativeName>
    <alternativeName>
        <fullName evidence="10">NADH-ubiquinone oxidoreductase subunit B14.7</fullName>
    </alternativeName>
</protein>
<evidence type="ECO:0000256" key="6">
    <source>
        <dbReference type="ARBA" id="ARBA00022989"/>
    </source>
</evidence>
<dbReference type="GO" id="GO:0045271">
    <property type="term" value="C:respiratory chain complex I"/>
    <property type="evidence" value="ECO:0007669"/>
    <property type="project" value="InterPro"/>
</dbReference>
<dbReference type="FunCoup" id="A0A1W4X461">
    <property type="interactions" value="243"/>
</dbReference>
<dbReference type="PANTHER" id="PTHR21382:SF1">
    <property type="entry name" value="NADH DEHYDROGENASE [UBIQUINONE] 1 ALPHA SUBCOMPLEX SUBUNIT 11"/>
    <property type="match status" value="1"/>
</dbReference>
<keyword evidence="4 11" id="KW-0812">Transmembrane</keyword>
<feature type="transmembrane region" description="Helical" evidence="11">
    <location>
        <begin position="29"/>
        <end position="46"/>
    </location>
</feature>
<dbReference type="Proteomes" id="UP000192223">
    <property type="component" value="Unplaced"/>
</dbReference>
<evidence type="ECO:0000313" key="12">
    <source>
        <dbReference type="Proteomes" id="UP000192223"/>
    </source>
</evidence>
<dbReference type="PANTHER" id="PTHR21382">
    <property type="entry name" value="NADH-UBIQUINONE OXIDOREDUCTASE SUBUNIT"/>
    <property type="match status" value="1"/>
</dbReference>
<dbReference type="RefSeq" id="XP_018327163.1">
    <property type="nucleotide sequence ID" value="XM_018471661.2"/>
</dbReference>
<sequence length="165" mass="17931">MSKHVLPYKYFDTPVGEDTLKKLWCITKIAAPVALGVATVDVMLYSSPSGYLPTLGRYAYICGPILGMTTAFVLTKNYSASIRQKDDKINWFLGALPAGGILGAWSKSTTVGFGACAFLGLVAVLAKQAIDEDWVIYPKNVMRNKGGLWANNVDWTLTKDVSSTK</sequence>
<keyword evidence="6 11" id="KW-1133">Transmembrane helix</keyword>
<evidence type="ECO:0000256" key="3">
    <source>
        <dbReference type="ARBA" id="ARBA00018191"/>
    </source>
</evidence>
<comment type="subcellular location">
    <subcellularLocation>
        <location evidence="1">Mitochondrion inner membrane</location>
        <topology evidence="1">Multi-pass membrane protein</topology>
        <orientation evidence="1">Matrix side</orientation>
    </subcellularLocation>
</comment>
<dbReference type="AlphaFoldDB" id="A0A1W4X461"/>
<dbReference type="STRING" id="224129.A0A1W4X461"/>
<dbReference type="OrthoDB" id="1913277at2759"/>
<dbReference type="CTD" id="37385"/>
<dbReference type="GeneID" id="108738293"/>
<evidence type="ECO:0000256" key="1">
    <source>
        <dbReference type="ARBA" id="ARBA00004292"/>
    </source>
</evidence>
<feature type="transmembrane region" description="Helical" evidence="11">
    <location>
        <begin position="58"/>
        <end position="77"/>
    </location>
</feature>
<organism evidence="12 13">
    <name type="scientific">Agrilus planipennis</name>
    <name type="common">Emerald ash borer</name>
    <name type="synonym">Agrilus marcopoli</name>
    <dbReference type="NCBI Taxonomy" id="224129"/>
    <lineage>
        <taxon>Eukaryota</taxon>
        <taxon>Metazoa</taxon>
        <taxon>Ecdysozoa</taxon>
        <taxon>Arthropoda</taxon>
        <taxon>Hexapoda</taxon>
        <taxon>Insecta</taxon>
        <taxon>Pterygota</taxon>
        <taxon>Neoptera</taxon>
        <taxon>Endopterygota</taxon>
        <taxon>Coleoptera</taxon>
        <taxon>Polyphaga</taxon>
        <taxon>Elateriformia</taxon>
        <taxon>Buprestoidea</taxon>
        <taxon>Buprestidae</taxon>
        <taxon>Agrilinae</taxon>
        <taxon>Agrilus</taxon>
    </lineage>
</organism>
<comment type="similarity">
    <text evidence="2">Belongs to the complex I NDUFA11 subunit family.</text>
</comment>
<gene>
    <name evidence="13" type="primary">LOC108738293</name>
</gene>
<evidence type="ECO:0000313" key="13">
    <source>
        <dbReference type="RefSeq" id="XP_018327163.1"/>
    </source>
</evidence>
<keyword evidence="12" id="KW-1185">Reference proteome</keyword>
<dbReference type="GO" id="GO:0006120">
    <property type="term" value="P:mitochondrial electron transport, NADH to ubiquinone"/>
    <property type="evidence" value="ECO:0007669"/>
    <property type="project" value="InterPro"/>
</dbReference>
<evidence type="ECO:0000256" key="2">
    <source>
        <dbReference type="ARBA" id="ARBA00008699"/>
    </source>
</evidence>
<accession>A0A1W4X461</accession>
<evidence type="ECO:0000256" key="8">
    <source>
        <dbReference type="ARBA" id="ARBA00023136"/>
    </source>
</evidence>
<evidence type="ECO:0000256" key="4">
    <source>
        <dbReference type="ARBA" id="ARBA00022692"/>
    </source>
</evidence>
<keyword evidence="7" id="KW-0496">Mitochondrion</keyword>
<dbReference type="InterPro" id="IPR039205">
    <property type="entry name" value="NDUFA11"/>
</dbReference>
<feature type="transmembrane region" description="Helical" evidence="11">
    <location>
        <begin position="111"/>
        <end position="130"/>
    </location>
</feature>
<feature type="transmembrane region" description="Helical" evidence="11">
    <location>
        <begin position="89"/>
        <end position="105"/>
    </location>
</feature>
<evidence type="ECO:0000256" key="7">
    <source>
        <dbReference type="ARBA" id="ARBA00023128"/>
    </source>
</evidence>
<evidence type="ECO:0000256" key="10">
    <source>
        <dbReference type="ARBA" id="ARBA00031497"/>
    </source>
</evidence>
<keyword evidence="5" id="KW-0999">Mitochondrion inner membrane</keyword>
<evidence type="ECO:0000256" key="9">
    <source>
        <dbReference type="ARBA" id="ARBA00030608"/>
    </source>
</evidence>
<dbReference type="GO" id="GO:0005743">
    <property type="term" value="C:mitochondrial inner membrane"/>
    <property type="evidence" value="ECO:0007669"/>
    <property type="project" value="UniProtKB-SubCell"/>
</dbReference>
<evidence type="ECO:0000256" key="11">
    <source>
        <dbReference type="SAM" id="Phobius"/>
    </source>
</evidence>
<name>A0A1W4X461_AGRPL</name>
<dbReference type="KEGG" id="apln:108738293"/>
<evidence type="ECO:0000256" key="5">
    <source>
        <dbReference type="ARBA" id="ARBA00022792"/>
    </source>
</evidence>
<dbReference type="InParanoid" id="A0A1W4X461"/>
<proteinExistence type="inferred from homology"/>
<reference evidence="13" key="1">
    <citation type="submission" date="2025-08" db="UniProtKB">
        <authorList>
            <consortium name="RefSeq"/>
        </authorList>
    </citation>
    <scope>IDENTIFICATION</scope>
    <source>
        <tissue evidence="13">Entire body</tissue>
    </source>
</reference>
<keyword evidence="8 11" id="KW-0472">Membrane</keyword>